<reference evidence="1" key="2">
    <citation type="journal article" date="2021" name="PeerJ">
        <title>Extensive microbial diversity within the chicken gut microbiome revealed by metagenomics and culture.</title>
        <authorList>
            <person name="Gilroy R."/>
            <person name="Ravi A."/>
            <person name="Getino M."/>
            <person name="Pursley I."/>
            <person name="Horton D.L."/>
            <person name="Alikhan N.F."/>
            <person name="Baker D."/>
            <person name="Gharbi K."/>
            <person name="Hall N."/>
            <person name="Watson M."/>
            <person name="Adriaenssens E.M."/>
            <person name="Foster-Nyarko E."/>
            <person name="Jarju S."/>
            <person name="Secka A."/>
            <person name="Antonio M."/>
            <person name="Oren A."/>
            <person name="Chaudhuri R.R."/>
            <person name="La Ragione R."/>
            <person name="Hildebrand F."/>
            <person name="Pallen M.J."/>
        </authorList>
    </citation>
    <scope>NUCLEOTIDE SEQUENCE</scope>
    <source>
        <strain evidence="1">ChiBcec2-4451</strain>
    </source>
</reference>
<comment type="caution">
    <text evidence="1">The sequence shown here is derived from an EMBL/GenBank/DDBJ whole genome shotgun (WGS) entry which is preliminary data.</text>
</comment>
<gene>
    <name evidence="1" type="ORF">IAA63_07715</name>
</gene>
<organism evidence="1 2">
    <name type="scientific">Candidatus Pullilachnospira stercoravium</name>
    <dbReference type="NCBI Taxonomy" id="2840913"/>
    <lineage>
        <taxon>Bacteria</taxon>
        <taxon>Bacillati</taxon>
        <taxon>Bacillota</taxon>
        <taxon>Clostridia</taxon>
        <taxon>Lachnospirales</taxon>
        <taxon>Lachnospiraceae</taxon>
        <taxon>Lachnospiraceae incertae sedis</taxon>
        <taxon>Candidatus Pullilachnospira</taxon>
    </lineage>
</organism>
<dbReference type="GO" id="GO:0008811">
    <property type="term" value="F:chloramphenicol O-acetyltransferase activity"/>
    <property type="evidence" value="ECO:0007669"/>
    <property type="project" value="InterPro"/>
</dbReference>
<dbReference type="AlphaFoldDB" id="A0A9D1NU29"/>
<reference evidence="1" key="1">
    <citation type="submission" date="2020-10" db="EMBL/GenBank/DDBJ databases">
        <authorList>
            <person name="Gilroy R."/>
        </authorList>
    </citation>
    <scope>NUCLEOTIDE SEQUENCE</scope>
    <source>
        <strain evidence="1">ChiBcec2-4451</strain>
    </source>
</reference>
<dbReference type="PANTHER" id="PTHR38474:SF1">
    <property type="entry name" value="SLR0299 PROTEIN"/>
    <property type="match status" value="1"/>
</dbReference>
<accession>A0A9D1NU29</accession>
<dbReference type="Proteomes" id="UP000886723">
    <property type="component" value="Unassembled WGS sequence"/>
</dbReference>
<dbReference type="Pfam" id="PF00302">
    <property type="entry name" value="CAT"/>
    <property type="match status" value="1"/>
</dbReference>
<protein>
    <recommendedName>
        <fullName evidence="3">Chloramphenicol acetyltransferase</fullName>
    </recommendedName>
</protein>
<dbReference type="EMBL" id="DVON01000168">
    <property type="protein sequence ID" value="HIV13009.1"/>
    <property type="molecule type" value="Genomic_DNA"/>
</dbReference>
<dbReference type="PANTHER" id="PTHR38474">
    <property type="entry name" value="SLR0299 PROTEIN"/>
    <property type="match status" value="1"/>
</dbReference>
<evidence type="ECO:0000313" key="1">
    <source>
        <dbReference type="EMBL" id="HIV13009.1"/>
    </source>
</evidence>
<evidence type="ECO:0008006" key="3">
    <source>
        <dbReference type="Google" id="ProtNLM"/>
    </source>
</evidence>
<dbReference type="InterPro" id="IPR023213">
    <property type="entry name" value="CAT-like_dom_sf"/>
</dbReference>
<name>A0A9D1NU29_9FIRM</name>
<sequence>MRKEIDVNNWSRKQHFAYYSKISTPHYCVAFNIDITNLLRFTREHHISFYYSLIYLCTQSLNSIDEFLLEIEDNRVYRVDRRVPCFTDLKKGATEFHMVTLPCEGDIAEFAAAARRESMEHPQTSEAMDRSGEPKIIYSCIPWADITMCSNERDYSDPKLKDDTAPILVWGKYTEHDGRYLINMTLDVNHRLIDGYFVGMFVQKLEEMIANLK</sequence>
<dbReference type="SMART" id="SM01059">
    <property type="entry name" value="CAT"/>
    <property type="match status" value="1"/>
</dbReference>
<dbReference type="Gene3D" id="3.30.559.10">
    <property type="entry name" value="Chloramphenicol acetyltransferase-like domain"/>
    <property type="match status" value="1"/>
</dbReference>
<dbReference type="InterPro" id="IPR001707">
    <property type="entry name" value="Cmp_AcTrfase"/>
</dbReference>
<dbReference type="SUPFAM" id="SSF52777">
    <property type="entry name" value="CoA-dependent acyltransferases"/>
    <property type="match status" value="1"/>
</dbReference>
<evidence type="ECO:0000313" key="2">
    <source>
        <dbReference type="Proteomes" id="UP000886723"/>
    </source>
</evidence>
<proteinExistence type="predicted"/>